<name>A0A1D1VC34_RAMVA</name>
<feature type="compositionally biased region" description="Acidic residues" evidence="1">
    <location>
        <begin position="58"/>
        <end position="76"/>
    </location>
</feature>
<reference evidence="2 3" key="1">
    <citation type="journal article" date="2016" name="Nat. Commun.">
        <title>Extremotolerant tardigrade genome and improved radiotolerance of human cultured cells by tardigrade-unique protein.</title>
        <authorList>
            <person name="Hashimoto T."/>
            <person name="Horikawa D.D."/>
            <person name="Saito Y."/>
            <person name="Kuwahara H."/>
            <person name="Kozuka-Hata H."/>
            <person name="Shin-I T."/>
            <person name="Minakuchi Y."/>
            <person name="Ohishi K."/>
            <person name="Motoyama A."/>
            <person name="Aizu T."/>
            <person name="Enomoto A."/>
            <person name="Kondo K."/>
            <person name="Tanaka S."/>
            <person name="Hara Y."/>
            <person name="Koshikawa S."/>
            <person name="Sagara H."/>
            <person name="Miura T."/>
            <person name="Yokobori S."/>
            <person name="Miyagawa K."/>
            <person name="Suzuki Y."/>
            <person name="Kubo T."/>
            <person name="Oyama M."/>
            <person name="Kohara Y."/>
            <person name="Fujiyama A."/>
            <person name="Arakawa K."/>
            <person name="Katayama T."/>
            <person name="Toyoda A."/>
            <person name="Kunieda T."/>
        </authorList>
    </citation>
    <scope>NUCLEOTIDE SEQUENCE [LARGE SCALE GENOMIC DNA]</scope>
    <source>
        <strain evidence="2 3">YOKOZUNA-1</strain>
    </source>
</reference>
<dbReference type="AlphaFoldDB" id="A0A1D1VC34"/>
<comment type="caution">
    <text evidence="2">The sequence shown here is derived from an EMBL/GenBank/DDBJ whole genome shotgun (WGS) entry which is preliminary data.</text>
</comment>
<accession>A0A1D1VC34</accession>
<dbReference type="EMBL" id="BDGG01000003">
    <property type="protein sequence ID" value="GAU96443.1"/>
    <property type="molecule type" value="Genomic_DNA"/>
</dbReference>
<keyword evidence="3" id="KW-1185">Reference proteome</keyword>
<dbReference type="OrthoDB" id="10237883at2759"/>
<evidence type="ECO:0000313" key="3">
    <source>
        <dbReference type="Proteomes" id="UP000186922"/>
    </source>
</evidence>
<feature type="compositionally biased region" description="Basic and acidic residues" evidence="1">
    <location>
        <begin position="77"/>
        <end position="95"/>
    </location>
</feature>
<sequence>MLCIFPQQKNCLRIFLNIFHRKMVLPSGLPTKSGKDSADLLDWHLEVKEEPVDIKGEDVEEEQAVYDDNEQDEQTGEAEHSDDASPDNIDQHCESVPDSSYVSLTPQFVPSFTMPLNLGVAVRSGRKTIQDKIAEQEKRAAALAQEMREVGIPVDSLPGQEKVIVPRNYSTYASASPSVVKKTVPVSVIRKSPSASAYSFTHEKFSDVRPPVAEPLPVVSIDQPMFASQLNGRVVLVPSVIFRIDGLVSGSADQLYIPQNTYAYNSFIRPRSPTQSLQDDIPLLIKENSPKKCREERLSTKLKRIKDKAGNGGEESPRGFLNQKIAALKRSENALQREYEEVSNMPIDNRTGISSAQNLQRHLAFTNVANNSSHEVLMQMLRGTTRIANDRGSSKAKKRRVS</sequence>
<gene>
    <name evidence="2" type="primary">RvY_07888</name>
    <name evidence="2" type="synonym">RvY_07888.1</name>
    <name evidence="2" type="ORF">RvY_07888-1</name>
</gene>
<evidence type="ECO:0000313" key="2">
    <source>
        <dbReference type="EMBL" id="GAU96443.1"/>
    </source>
</evidence>
<evidence type="ECO:0000256" key="1">
    <source>
        <dbReference type="SAM" id="MobiDB-lite"/>
    </source>
</evidence>
<feature type="region of interest" description="Disordered" evidence="1">
    <location>
        <begin position="51"/>
        <end position="96"/>
    </location>
</feature>
<protein>
    <submittedName>
        <fullName evidence="2">Uncharacterized protein</fullName>
    </submittedName>
</protein>
<dbReference type="Proteomes" id="UP000186922">
    <property type="component" value="Unassembled WGS sequence"/>
</dbReference>
<proteinExistence type="predicted"/>
<organism evidence="2 3">
    <name type="scientific">Ramazzottius varieornatus</name>
    <name type="common">Water bear</name>
    <name type="synonym">Tardigrade</name>
    <dbReference type="NCBI Taxonomy" id="947166"/>
    <lineage>
        <taxon>Eukaryota</taxon>
        <taxon>Metazoa</taxon>
        <taxon>Ecdysozoa</taxon>
        <taxon>Tardigrada</taxon>
        <taxon>Eutardigrada</taxon>
        <taxon>Parachela</taxon>
        <taxon>Hypsibioidea</taxon>
        <taxon>Ramazzottiidae</taxon>
        <taxon>Ramazzottius</taxon>
    </lineage>
</organism>